<organism evidence="1 2">
    <name type="scientific">Spiromyces aspiralis</name>
    <dbReference type="NCBI Taxonomy" id="68401"/>
    <lineage>
        <taxon>Eukaryota</taxon>
        <taxon>Fungi</taxon>
        <taxon>Fungi incertae sedis</taxon>
        <taxon>Zoopagomycota</taxon>
        <taxon>Kickxellomycotina</taxon>
        <taxon>Kickxellomycetes</taxon>
        <taxon>Kickxellales</taxon>
        <taxon>Kickxellaceae</taxon>
        <taxon>Spiromyces</taxon>
    </lineage>
</organism>
<name>A0ACC1HK57_9FUNG</name>
<reference evidence="1" key="1">
    <citation type="submission" date="2022-06" db="EMBL/GenBank/DDBJ databases">
        <title>Phylogenomic reconstructions and comparative analyses of Kickxellomycotina fungi.</title>
        <authorList>
            <person name="Reynolds N.K."/>
            <person name="Stajich J.E."/>
            <person name="Barry K."/>
            <person name="Grigoriev I.V."/>
            <person name="Crous P."/>
            <person name="Smith M.E."/>
        </authorList>
    </citation>
    <scope>NUCLEOTIDE SEQUENCE</scope>
    <source>
        <strain evidence="1">RSA 2271</strain>
    </source>
</reference>
<dbReference type="EMBL" id="JAMZIH010003412">
    <property type="protein sequence ID" value="KAJ1676837.1"/>
    <property type="molecule type" value="Genomic_DNA"/>
</dbReference>
<sequence>MGKTAKCLKRPSRRQNELKKANSQSAQFRAQQDLSKAQSPLSKTQDGGVAKPKSTKKSRGGTTSFANKLKQRKDLIGENSVMMVDDDDDDSNAGRGLAAALAV</sequence>
<evidence type="ECO:0000313" key="1">
    <source>
        <dbReference type="EMBL" id="KAJ1676837.1"/>
    </source>
</evidence>
<proteinExistence type="predicted"/>
<comment type="caution">
    <text evidence="1">The sequence shown here is derived from an EMBL/GenBank/DDBJ whole genome shotgun (WGS) entry which is preliminary data.</text>
</comment>
<feature type="non-terminal residue" evidence="1">
    <location>
        <position position="103"/>
    </location>
</feature>
<accession>A0ACC1HK57</accession>
<protein>
    <submittedName>
        <fullName evidence="1">Uncharacterized protein</fullName>
    </submittedName>
</protein>
<keyword evidence="2" id="KW-1185">Reference proteome</keyword>
<evidence type="ECO:0000313" key="2">
    <source>
        <dbReference type="Proteomes" id="UP001145114"/>
    </source>
</evidence>
<dbReference type="Proteomes" id="UP001145114">
    <property type="component" value="Unassembled WGS sequence"/>
</dbReference>
<gene>
    <name evidence="1" type="ORF">EV182_007407</name>
</gene>